<comment type="caution">
    <text evidence="5">Lacks conserved residue(s) required for the propagation of feature annotation.</text>
</comment>
<dbReference type="InterPro" id="IPR004556">
    <property type="entry name" value="HemK-like"/>
</dbReference>
<evidence type="ECO:0000259" key="7">
    <source>
        <dbReference type="Pfam" id="PF17827"/>
    </source>
</evidence>
<organism evidence="8 9">
    <name type="scientific">Candidatus Kerfeldbacteria bacterium RIFCSPHIGHO2_02_FULL_42_14</name>
    <dbReference type="NCBI Taxonomy" id="1798540"/>
    <lineage>
        <taxon>Bacteria</taxon>
        <taxon>Candidatus Kerfeldiibacteriota</taxon>
    </lineage>
</organism>
<dbReference type="EMBL" id="MHKB01000013">
    <property type="protein sequence ID" value="OGY78659.1"/>
    <property type="molecule type" value="Genomic_DNA"/>
</dbReference>
<feature type="binding site" evidence="5">
    <location>
        <position position="145"/>
    </location>
    <ligand>
        <name>S-adenosyl-L-methionine</name>
        <dbReference type="ChEBI" id="CHEBI:59789"/>
    </ligand>
</feature>
<dbReference type="PANTHER" id="PTHR18895:SF74">
    <property type="entry name" value="MTRF1L RELEASE FACTOR GLUTAMINE METHYLTRANSFERASE"/>
    <property type="match status" value="1"/>
</dbReference>
<comment type="similarity">
    <text evidence="5">Belongs to the protein N5-glutamine methyltransferase family. PrmC subfamily.</text>
</comment>
<dbReference type="GO" id="GO:0032259">
    <property type="term" value="P:methylation"/>
    <property type="evidence" value="ECO:0007669"/>
    <property type="project" value="UniProtKB-KW"/>
</dbReference>
<dbReference type="NCBIfam" id="TIGR00536">
    <property type="entry name" value="hemK_fam"/>
    <property type="match status" value="1"/>
</dbReference>
<evidence type="ECO:0000256" key="5">
    <source>
        <dbReference type="HAMAP-Rule" id="MF_02126"/>
    </source>
</evidence>
<proteinExistence type="inferred from homology"/>
<evidence type="ECO:0000256" key="4">
    <source>
        <dbReference type="ARBA" id="ARBA00048391"/>
    </source>
</evidence>
<evidence type="ECO:0000313" key="8">
    <source>
        <dbReference type="EMBL" id="OGY78659.1"/>
    </source>
</evidence>
<comment type="function">
    <text evidence="5">Methylates the class 1 translation termination release factors RF1/PrfA and RF2/PrfB on the glutamine residue of the universally conserved GGQ motif.</text>
</comment>
<dbReference type="CDD" id="cd02440">
    <property type="entry name" value="AdoMet_MTases"/>
    <property type="match status" value="1"/>
</dbReference>
<dbReference type="InterPro" id="IPR002052">
    <property type="entry name" value="DNA_methylase_N6_adenine_CS"/>
</dbReference>
<protein>
    <recommendedName>
        <fullName evidence="5">Release factor glutamine methyltransferase</fullName>
        <shortName evidence="5">RF MTase</shortName>
        <ecNumber evidence="5">2.1.1.297</ecNumber>
    </recommendedName>
    <alternativeName>
        <fullName evidence="5">N5-glutamine methyltransferase PrmC</fullName>
    </alternativeName>
    <alternativeName>
        <fullName evidence="5">Protein-(glutamine-N5) MTase PrmC</fullName>
    </alternativeName>
    <alternativeName>
        <fullName evidence="5">Protein-glutamine N-methyltransferase PrmC</fullName>
    </alternativeName>
</protein>
<comment type="catalytic activity">
    <reaction evidence="4 5">
        <text>L-glutaminyl-[peptide chain release factor] + S-adenosyl-L-methionine = N(5)-methyl-L-glutaminyl-[peptide chain release factor] + S-adenosyl-L-homocysteine + H(+)</text>
        <dbReference type="Rhea" id="RHEA:42896"/>
        <dbReference type="Rhea" id="RHEA-COMP:10271"/>
        <dbReference type="Rhea" id="RHEA-COMP:10272"/>
        <dbReference type="ChEBI" id="CHEBI:15378"/>
        <dbReference type="ChEBI" id="CHEBI:30011"/>
        <dbReference type="ChEBI" id="CHEBI:57856"/>
        <dbReference type="ChEBI" id="CHEBI:59789"/>
        <dbReference type="ChEBI" id="CHEBI:61891"/>
        <dbReference type="EC" id="2.1.1.297"/>
    </reaction>
</comment>
<dbReference type="InterPro" id="IPR040758">
    <property type="entry name" value="PrmC_N"/>
</dbReference>
<dbReference type="InterPro" id="IPR019874">
    <property type="entry name" value="RF_methyltr_PrmC"/>
</dbReference>
<dbReference type="InterPro" id="IPR050320">
    <property type="entry name" value="N5-glutamine_MTase"/>
</dbReference>
<feature type="binding site" evidence="5">
    <location>
        <position position="189"/>
    </location>
    <ligand>
        <name>S-adenosyl-L-methionine</name>
        <dbReference type="ChEBI" id="CHEBI:59789"/>
    </ligand>
</feature>
<dbReference type="EC" id="2.1.1.297" evidence="5"/>
<dbReference type="PANTHER" id="PTHR18895">
    <property type="entry name" value="HEMK METHYLTRANSFERASE"/>
    <property type="match status" value="1"/>
</dbReference>
<dbReference type="STRING" id="1798540.A3B74_04775"/>
<evidence type="ECO:0000256" key="2">
    <source>
        <dbReference type="ARBA" id="ARBA00022679"/>
    </source>
</evidence>
<dbReference type="Gene3D" id="1.10.8.10">
    <property type="entry name" value="DNA helicase RuvA subunit, C-terminal domain"/>
    <property type="match status" value="1"/>
</dbReference>
<dbReference type="PROSITE" id="PS00092">
    <property type="entry name" value="N6_MTASE"/>
    <property type="match status" value="1"/>
</dbReference>
<dbReference type="GO" id="GO:0102559">
    <property type="term" value="F:peptide chain release factor N(5)-glutamine methyltransferase activity"/>
    <property type="evidence" value="ECO:0007669"/>
    <property type="project" value="UniProtKB-EC"/>
</dbReference>
<accession>A0A1G2AQ25</accession>
<name>A0A1G2AQ25_9BACT</name>
<keyword evidence="1 5" id="KW-0489">Methyltransferase</keyword>
<dbReference type="AlphaFoldDB" id="A0A1G2AQ25"/>
<evidence type="ECO:0000259" key="6">
    <source>
        <dbReference type="Pfam" id="PF05175"/>
    </source>
</evidence>
<dbReference type="InterPro" id="IPR007848">
    <property type="entry name" value="Small_mtfrase_dom"/>
</dbReference>
<dbReference type="GO" id="GO:0003676">
    <property type="term" value="F:nucleic acid binding"/>
    <property type="evidence" value="ECO:0007669"/>
    <property type="project" value="InterPro"/>
</dbReference>
<dbReference type="Proteomes" id="UP000177165">
    <property type="component" value="Unassembled WGS sequence"/>
</dbReference>
<evidence type="ECO:0000256" key="1">
    <source>
        <dbReference type="ARBA" id="ARBA00022603"/>
    </source>
</evidence>
<dbReference type="Pfam" id="PF05175">
    <property type="entry name" value="MTS"/>
    <property type="match status" value="1"/>
</dbReference>
<reference evidence="8 9" key="1">
    <citation type="journal article" date="2016" name="Nat. Commun.">
        <title>Thousands of microbial genomes shed light on interconnected biogeochemical processes in an aquifer system.</title>
        <authorList>
            <person name="Anantharaman K."/>
            <person name="Brown C.T."/>
            <person name="Hug L.A."/>
            <person name="Sharon I."/>
            <person name="Castelle C.J."/>
            <person name="Probst A.J."/>
            <person name="Thomas B.C."/>
            <person name="Singh A."/>
            <person name="Wilkins M.J."/>
            <person name="Karaoz U."/>
            <person name="Brodie E.L."/>
            <person name="Williams K.H."/>
            <person name="Hubbard S.S."/>
            <person name="Banfield J.F."/>
        </authorList>
    </citation>
    <scope>NUCLEOTIDE SEQUENCE [LARGE SCALE GENOMIC DNA]</scope>
</reference>
<feature type="binding site" evidence="5">
    <location>
        <begin position="122"/>
        <end position="126"/>
    </location>
    <ligand>
        <name>S-adenosyl-L-methionine</name>
        <dbReference type="ChEBI" id="CHEBI:59789"/>
    </ligand>
</feature>
<dbReference type="NCBIfam" id="TIGR03534">
    <property type="entry name" value="RF_mod_PrmC"/>
    <property type="match status" value="1"/>
</dbReference>
<feature type="domain" description="Release factor glutamine methyltransferase N-terminal" evidence="7">
    <location>
        <begin position="9"/>
        <end position="76"/>
    </location>
</feature>
<dbReference type="SUPFAM" id="SSF53335">
    <property type="entry name" value="S-adenosyl-L-methionine-dependent methyltransferases"/>
    <property type="match status" value="1"/>
</dbReference>
<feature type="binding site" evidence="5">
    <location>
        <begin position="189"/>
        <end position="192"/>
    </location>
    <ligand>
        <name>substrate</name>
    </ligand>
</feature>
<dbReference type="Gene3D" id="3.40.50.150">
    <property type="entry name" value="Vaccinia Virus protein VP39"/>
    <property type="match status" value="1"/>
</dbReference>
<evidence type="ECO:0000256" key="3">
    <source>
        <dbReference type="ARBA" id="ARBA00022691"/>
    </source>
</evidence>
<dbReference type="HAMAP" id="MF_02126">
    <property type="entry name" value="RF_methyltr_PrmC"/>
    <property type="match status" value="1"/>
</dbReference>
<feature type="domain" description="Methyltransferase small" evidence="6">
    <location>
        <begin position="99"/>
        <end position="201"/>
    </location>
</feature>
<comment type="caution">
    <text evidence="8">The sequence shown here is derived from an EMBL/GenBank/DDBJ whole genome shotgun (WGS) entry which is preliminary data.</text>
</comment>
<keyword evidence="3 5" id="KW-0949">S-adenosyl-L-methionine</keyword>
<keyword evidence="2 5" id="KW-0808">Transferase</keyword>
<dbReference type="InterPro" id="IPR029063">
    <property type="entry name" value="SAM-dependent_MTases_sf"/>
</dbReference>
<evidence type="ECO:0000313" key="9">
    <source>
        <dbReference type="Proteomes" id="UP000177165"/>
    </source>
</evidence>
<dbReference type="Pfam" id="PF17827">
    <property type="entry name" value="PrmC_N"/>
    <property type="match status" value="1"/>
</dbReference>
<sequence length="286" mass="32697">MNIRDALFEAQKILTRRRCKSSTPLLDSEVLLAFVFGTSREYLYTHPEAPVAHTRLVRFRHLIQQGMKGVPIAYITESKEFFGMKFYVNPHVLIPRPDTEILVERTLKKAQKLRRPSILEIGTGSGCIAIALKKYLPHASIIATDISHRALVVARRNARRHNFPITFLYTNLFSHTALRSKKFDIIVSNPPYLSKHEASKQALAYEPRTALTPFRSTPRKFFAKLLTEVPQHLNQDGSFLFEIGNSQKSIIVRLVSTYLPRYSVKFFDDLSGSPRVACIQKSLIRT</sequence>
<gene>
    <name evidence="5" type="primary">prmC</name>
    <name evidence="8" type="ORF">A3B74_04775</name>
</gene>